<feature type="transmembrane region" description="Helical" evidence="11">
    <location>
        <begin position="447"/>
        <end position="470"/>
    </location>
</feature>
<dbReference type="GO" id="GO:0016324">
    <property type="term" value="C:apical plasma membrane"/>
    <property type="evidence" value="ECO:0007669"/>
    <property type="project" value="TreeGrafter"/>
</dbReference>
<keyword evidence="5 11" id="KW-0812">Transmembrane</keyword>
<dbReference type="Proteomes" id="UP000250275">
    <property type="component" value="Unassembled WGS sequence"/>
</dbReference>
<keyword evidence="7" id="KW-0653">Protein transport</keyword>
<name>A0A310SC47_9HYME</name>
<dbReference type="GO" id="GO:0006898">
    <property type="term" value="P:receptor-mediated endocytosis"/>
    <property type="evidence" value="ECO:0007669"/>
    <property type="project" value="TreeGrafter"/>
</dbReference>
<keyword evidence="8 11" id="KW-1133">Transmembrane helix</keyword>
<evidence type="ECO:0000256" key="6">
    <source>
        <dbReference type="ARBA" id="ARBA00022729"/>
    </source>
</evidence>
<dbReference type="GO" id="GO:0030139">
    <property type="term" value="C:endocytic vesicle"/>
    <property type="evidence" value="ECO:0007669"/>
    <property type="project" value="TreeGrafter"/>
</dbReference>
<evidence type="ECO:0000313" key="13">
    <source>
        <dbReference type="EMBL" id="OAD57350.1"/>
    </source>
</evidence>
<organism evidence="13 14">
    <name type="scientific">Eufriesea mexicana</name>
    <dbReference type="NCBI Taxonomy" id="516756"/>
    <lineage>
        <taxon>Eukaryota</taxon>
        <taxon>Metazoa</taxon>
        <taxon>Ecdysozoa</taxon>
        <taxon>Arthropoda</taxon>
        <taxon>Hexapoda</taxon>
        <taxon>Insecta</taxon>
        <taxon>Pterygota</taxon>
        <taxon>Neoptera</taxon>
        <taxon>Endopterygota</taxon>
        <taxon>Hymenoptera</taxon>
        <taxon>Apocrita</taxon>
        <taxon>Aculeata</taxon>
        <taxon>Apoidea</taxon>
        <taxon>Anthophila</taxon>
        <taxon>Apidae</taxon>
        <taxon>Eufriesea</taxon>
    </lineage>
</organism>
<feature type="signal peptide" evidence="12">
    <location>
        <begin position="1"/>
        <end position="25"/>
    </location>
</feature>
<keyword evidence="6 12" id="KW-0732">Signal</keyword>
<dbReference type="PANTHER" id="PTHR14995:SF2">
    <property type="entry name" value="PROTEIN AMNIONLESS"/>
    <property type="match status" value="1"/>
</dbReference>
<feature type="region of interest" description="Disordered" evidence="10">
    <location>
        <begin position="520"/>
        <end position="556"/>
    </location>
</feature>
<evidence type="ECO:0000256" key="8">
    <source>
        <dbReference type="ARBA" id="ARBA00022989"/>
    </source>
</evidence>
<evidence type="ECO:0000313" key="14">
    <source>
        <dbReference type="Proteomes" id="UP000250275"/>
    </source>
</evidence>
<gene>
    <name evidence="13" type="ORF">WN48_02241</name>
</gene>
<evidence type="ECO:0000256" key="1">
    <source>
        <dbReference type="ARBA" id="ARBA00004251"/>
    </source>
</evidence>
<keyword evidence="3" id="KW-0813">Transport</keyword>
<evidence type="ECO:0000256" key="5">
    <source>
        <dbReference type="ARBA" id="ARBA00022692"/>
    </source>
</evidence>
<dbReference type="Pfam" id="PF14828">
    <property type="entry name" value="Amnionless"/>
    <property type="match status" value="2"/>
</dbReference>
<dbReference type="EMBL" id="KQ761601">
    <property type="protein sequence ID" value="OAD57350.1"/>
    <property type="molecule type" value="Genomic_DNA"/>
</dbReference>
<dbReference type="PANTHER" id="PTHR14995">
    <property type="entry name" value="AMNIONLESS"/>
    <property type="match status" value="1"/>
</dbReference>
<evidence type="ECO:0000256" key="9">
    <source>
        <dbReference type="ARBA" id="ARBA00023136"/>
    </source>
</evidence>
<reference evidence="13 14" key="1">
    <citation type="submission" date="2015-07" db="EMBL/GenBank/DDBJ databases">
        <title>The genome of Eufriesea mexicana.</title>
        <authorList>
            <person name="Pan H."/>
            <person name="Kapheim K."/>
        </authorList>
    </citation>
    <scope>NUCLEOTIDE SEQUENCE [LARGE SCALE GENOMIC DNA]</scope>
    <source>
        <strain evidence="13">0111107269</strain>
        <tissue evidence="13">Whole body</tissue>
    </source>
</reference>
<proteinExistence type="predicted"/>
<keyword evidence="9 11" id="KW-0472">Membrane</keyword>
<dbReference type="AlphaFoldDB" id="A0A310SC47"/>
<comment type="subcellular location">
    <subcellularLocation>
        <location evidence="1">Cell membrane</location>
        <topology evidence="1">Single-pass type I membrane protein</topology>
    </subcellularLocation>
</comment>
<evidence type="ECO:0000256" key="4">
    <source>
        <dbReference type="ARBA" id="ARBA00022475"/>
    </source>
</evidence>
<evidence type="ECO:0000256" key="11">
    <source>
        <dbReference type="SAM" id="Phobius"/>
    </source>
</evidence>
<evidence type="ECO:0000256" key="10">
    <source>
        <dbReference type="SAM" id="MobiDB-lite"/>
    </source>
</evidence>
<evidence type="ECO:0000256" key="7">
    <source>
        <dbReference type="ARBA" id="ARBA00022927"/>
    </source>
</evidence>
<protein>
    <recommendedName>
        <fullName evidence="2">Protein amnionless</fullName>
    </recommendedName>
</protein>
<evidence type="ECO:0000256" key="3">
    <source>
        <dbReference type="ARBA" id="ARBA00022448"/>
    </source>
</evidence>
<dbReference type="InterPro" id="IPR026112">
    <property type="entry name" value="AMN"/>
</dbReference>
<dbReference type="GO" id="GO:0015031">
    <property type="term" value="P:protein transport"/>
    <property type="evidence" value="ECO:0007669"/>
    <property type="project" value="UniProtKB-KW"/>
</dbReference>
<accession>A0A310SC47</accession>
<evidence type="ECO:0000256" key="12">
    <source>
        <dbReference type="SAM" id="SignalP"/>
    </source>
</evidence>
<keyword evidence="4" id="KW-1003">Cell membrane</keyword>
<feature type="chain" id="PRO_5016414338" description="Protein amnionless" evidence="12">
    <location>
        <begin position="26"/>
        <end position="589"/>
    </location>
</feature>
<evidence type="ECO:0000256" key="2">
    <source>
        <dbReference type="ARBA" id="ARBA00021200"/>
    </source>
</evidence>
<sequence>MRSAVVKRFWTPWIFFALTIKSSCSVDKYWLPNLEWETPENWVGKRIPELDSFVTFPLDMRHAVGIGSASDLRLSGVDLPRSGALVLPRNGKLQLSEPKTPRKTSEWLRAGNLFWADPQNWNGSSEAAPHLEQVPCLKDNIVLPAKNRTFSTLLPLKNIEVWSIRLNGEKQPLNEGQWMRLRNSREFAKGIFTVMYAEYHCEKCACQIDPDGYYLEEVCAIERPRCGYTPCEYPLTVEGHCCQYCGARVSLTDKAPMLMVDVATDVALTEYAGKLAWHVRRTWNGAVEVLLKTKGGNTMQLHRYAEYHCEKCACQIDPDGYYLEEVCAIERPRCGYTPCEYPLTVEGHCCQYCGARVSLTDKAPMLMVDVATDVALTEYAGKLAWHVRRTWNGAVEVLLKTKGGYSEIDVLKAAQDVKHSLLNMNIEVLNMEVTGAALKDNRLTVALVPFFTTPFIILLVVFLGCIYFGYTYRHILVSCTEFFSSIRDGVRADKAEGGKPFSFARFENISEGNVQISNVDVTSEPKEVQEEEGQDPTSGGRFENPLYRSKRRGRKEDEEVLGMEALMQLTTLKDKMEEQLEEVEINMDE</sequence>
<dbReference type="OrthoDB" id="10067964at2759"/>
<keyword evidence="14" id="KW-1185">Reference proteome</keyword>